<comment type="caution">
    <text evidence="2">The sequence shown here is derived from an EMBL/GenBank/DDBJ whole genome shotgun (WGS) entry which is preliminary data.</text>
</comment>
<dbReference type="Pfam" id="PF01592">
    <property type="entry name" value="NifU_N"/>
    <property type="match status" value="1"/>
</dbReference>
<dbReference type="EMBL" id="MHQM01000049">
    <property type="protein sequence ID" value="OHA02381.1"/>
    <property type="molecule type" value="Genomic_DNA"/>
</dbReference>
<evidence type="ECO:0000313" key="3">
    <source>
        <dbReference type="Proteomes" id="UP000178510"/>
    </source>
</evidence>
<name>A0A1G2KVA2_9BACT</name>
<evidence type="ECO:0000313" key="2">
    <source>
        <dbReference type="EMBL" id="OHA02381.1"/>
    </source>
</evidence>
<evidence type="ECO:0000259" key="1">
    <source>
        <dbReference type="Pfam" id="PF01592"/>
    </source>
</evidence>
<feature type="domain" description="NIF system FeS cluster assembly NifU N-terminal" evidence="1">
    <location>
        <begin position="3"/>
        <end position="117"/>
    </location>
</feature>
<dbReference type="GO" id="GO:0051536">
    <property type="term" value="F:iron-sulfur cluster binding"/>
    <property type="evidence" value="ECO:0007669"/>
    <property type="project" value="InterPro"/>
</dbReference>
<organism evidence="2 3">
    <name type="scientific">Candidatus Sungbacteria bacterium RIFCSPHIGHO2_02_FULL_52_23</name>
    <dbReference type="NCBI Taxonomy" id="1802274"/>
    <lineage>
        <taxon>Bacteria</taxon>
        <taxon>Candidatus Sungiibacteriota</taxon>
    </lineage>
</organism>
<dbReference type="InterPro" id="IPR002871">
    <property type="entry name" value="NIF_FeS_clus_asmbl_NifU_N"/>
</dbReference>
<protein>
    <recommendedName>
        <fullName evidence="1">NIF system FeS cluster assembly NifU N-terminal domain-containing protein</fullName>
    </recommendedName>
</protein>
<dbReference type="Proteomes" id="UP000178510">
    <property type="component" value="Unassembled WGS sequence"/>
</dbReference>
<dbReference type="Gene3D" id="3.90.1010.10">
    <property type="match status" value="1"/>
</dbReference>
<dbReference type="GO" id="GO:0005506">
    <property type="term" value="F:iron ion binding"/>
    <property type="evidence" value="ECO:0007669"/>
    <property type="project" value="InterPro"/>
</dbReference>
<sequence>MLYRQEIIERWKYPHRRGAMQTSDAQAEVANMFCGDEIALFLRLDADKKKIIEVRFSGEGCALMTASADILCEAIEGKTVEDARNFSADDLLRLYGEPPTPGRLNCVLLAHRALARCLVMV</sequence>
<dbReference type="STRING" id="1802274.A3J58_03705"/>
<dbReference type="GO" id="GO:0016226">
    <property type="term" value="P:iron-sulfur cluster assembly"/>
    <property type="evidence" value="ECO:0007669"/>
    <property type="project" value="InterPro"/>
</dbReference>
<accession>A0A1G2KVA2</accession>
<reference evidence="2 3" key="1">
    <citation type="journal article" date="2016" name="Nat. Commun.">
        <title>Thousands of microbial genomes shed light on interconnected biogeochemical processes in an aquifer system.</title>
        <authorList>
            <person name="Anantharaman K."/>
            <person name="Brown C.T."/>
            <person name="Hug L.A."/>
            <person name="Sharon I."/>
            <person name="Castelle C.J."/>
            <person name="Probst A.J."/>
            <person name="Thomas B.C."/>
            <person name="Singh A."/>
            <person name="Wilkins M.J."/>
            <person name="Karaoz U."/>
            <person name="Brodie E.L."/>
            <person name="Williams K.H."/>
            <person name="Hubbard S.S."/>
            <person name="Banfield J.F."/>
        </authorList>
    </citation>
    <scope>NUCLEOTIDE SEQUENCE [LARGE SCALE GENOMIC DNA]</scope>
</reference>
<proteinExistence type="predicted"/>
<dbReference type="SUPFAM" id="SSF82649">
    <property type="entry name" value="SufE/NifU"/>
    <property type="match status" value="1"/>
</dbReference>
<dbReference type="PANTHER" id="PTHR10093">
    <property type="entry name" value="IRON-SULFUR CLUSTER ASSEMBLY ENZYME NIFU HOMOLOG"/>
    <property type="match status" value="1"/>
</dbReference>
<dbReference type="CDD" id="cd06664">
    <property type="entry name" value="IscU_like"/>
    <property type="match status" value="1"/>
</dbReference>
<gene>
    <name evidence="2" type="ORF">A3J58_03705</name>
</gene>
<dbReference type="AlphaFoldDB" id="A0A1G2KVA2"/>